<dbReference type="InterPro" id="IPR020103">
    <property type="entry name" value="PsdUridine_synth_cat_dom_sf"/>
</dbReference>
<evidence type="ECO:0000256" key="3">
    <source>
        <dbReference type="ARBA" id="ARBA00023235"/>
    </source>
</evidence>
<evidence type="ECO:0000259" key="4">
    <source>
        <dbReference type="Pfam" id="PF01416"/>
    </source>
</evidence>
<dbReference type="NCBIfam" id="TIGR00071">
    <property type="entry name" value="hisT_truA"/>
    <property type="match status" value="1"/>
</dbReference>
<evidence type="ECO:0000313" key="7">
    <source>
        <dbReference type="RefSeq" id="XP_030765070.1"/>
    </source>
</evidence>
<dbReference type="SUPFAM" id="SSF55120">
    <property type="entry name" value="Pseudouridine synthase"/>
    <property type="match status" value="1"/>
</dbReference>
<name>A0A6J2YP67_SITOR</name>
<dbReference type="GeneID" id="115889269"/>
<dbReference type="GO" id="GO:1990481">
    <property type="term" value="P:mRNA pseudouridine synthesis"/>
    <property type="evidence" value="ECO:0007669"/>
    <property type="project" value="TreeGrafter"/>
</dbReference>
<dbReference type="FunFam" id="3.30.70.580:FF:000007">
    <property type="entry name" value="tRNA pseudouridine synthase"/>
    <property type="match status" value="1"/>
</dbReference>
<keyword evidence="2" id="KW-0819">tRNA processing</keyword>
<dbReference type="Gene3D" id="3.30.70.660">
    <property type="entry name" value="Pseudouridine synthase I, catalytic domain, C-terminal subdomain"/>
    <property type="match status" value="1"/>
</dbReference>
<dbReference type="InterPro" id="IPR020097">
    <property type="entry name" value="PsdUridine_synth_TruA_a/b_dom"/>
</dbReference>
<dbReference type="RefSeq" id="XP_030765069.1">
    <property type="nucleotide sequence ID" value="XM_030909209.1"/>
</dbReference>
<dbReference type="InterPro" id="IPR041707">
    <property type="entry name" value="Pus3-like"/>
</dbReference>
<dbReference type="GO" id="GO:0005737">
    <property type="term" value="C:cytoplasm"/>
    <property type="evidence" value="ECO:0007669"/>
    <property type="project" value="TreeGrafter"/>
</dbReference>
<dbReference type="GO" id="GO:0009982">
    <property type="term" value="F:pseudouridine synthase activity"/>
    <property type="evidence" value="ECO:0007669"/>
    <property type="project" value="InterPro"/>
</dbReference>
<organism evidence="5 6">
    <name type="scientific">Sitophilus oryzae</name>
    <name type="common">Rice weevil</name>
    <name type="synonym">Curculio oryzae</name>
    <dbReference type="NCBI Taxonomy" id="7048"/>
    <lineage>
        <taxon>Eukaryota</taxon>
        <taxon>Metazoa</taxon>
        <taxon>Ecdysozoa</taxon>
        <taxon>Arthropoda</taxon>
        <taxon>Hexapoda</taxon>
        <taxon>Insecta</taxon>
        <taxon>Pterygota</taxon>
        <taxon>Neoptera</taxon>
        <taxon>Endopterygota</taxon>
        <taxon>Coleoptera</taxon>
        <taxon>Polyphaga</taxon>
        <taxon>Cucujiformia</taxon>
        <taxon>Curculionidae</taxon>
        <taxon>Dryophthorinae</taxon>
        <taxon>Sitophilus</taxon>
    </lineage>
</organism>
<dbReference type="CDD" id="cd02569">
    <property type="entry name" value="PseudoU_synth_ScPus3"/>
    <property type="match status" value="1"/>
</dbReference>
<accession>A0A6J2YP67</accession>
<protein>
    <submittedName>
        <fullName evidence="6 7">tRNA pseudouridine(38/39) synthase isoform X1</fullName>
    </submittedName>
</protein>
<dbReference type="InterPro" id="IPR020094">
    <property type="entry name" value="TruA/RsuA/RluB/E/F_N"/>
</dbReference>
<dbReference type="KEGG" id="soy:115889269"/>
<dbReference type="Gene3D" id="3.30.70.580">
    <property type="entry name" value="Pseudouridine synthase I, catalytic domain, N-terminal subdomain"/>
    <property type="match status" value="1"/>
</dbReference>
<dbReference type="InterPro" id="IPR020095">
    <property type="entry name" value="PsdUridine_synth_TruA_C"/>
</dbReference>
<dbReference type="GO" id="GO:0031119">
    <property type="term" value="P:tRNA pseudouridine synthesis"/>
    <property type="evidence" value="ECO:0007669"/>
    <property type="project" value="TreeGrafter"/>
</dbReference>
<gene>
    <name evidence="6 7" type="primary">LOC115889269</name>
</gene>
<dbReference type="PANTHER" id="PTHR11142:SF5">
    <property type="entry name" value="TRNA PSEUDOURIDINE(38_39) SYNTHASE"/>
    <property type="match status" value="1"/>
</dbReference>
<dbReference type="RefSeq" id="XP_030765070.1">
    <property type="nucleotide sequence ID" value="XM_030909210.1"/>
</dbReference>
<evidence type="ECO:0000313" key="5">
    <source>
        <dbReference type="Proteomes" id="UP000504635"/>
    </source>
</evidence>
<comment type="similarity">
    <text evidence="1">Belongs to the tRNA pseudouridine synthase TruA family.</text>
</comment>
<keyword evidence="5" id="KW-1185">Reference proteome</keyword>
<dbReference type="Pfam" id="PF01416">
    <property type="entry name" value="PseudoU_synth_1"/>
    <property type="match status" value="1"/>
</dbReference>
<keyword evidence="3" id="KW-0413">Isomerase</keyword>
<proteinExistence type="inferred from homology"/>
<dbReference type="GO" id="GO:0003723">
    <property type="term" value="F:RNA binding"/>
    <property type="evidence" value="ECO:0007669"/>
    <property type="project" value="InterPro"/>
</dbReference>
<dbReference type="PANTHER" id="PTHR11142">
    <property type="entry name" value="PSEUDOURIDYLATE SYNTHASE"/>
    <property type="match status" value="1"/>
</dbReference>
<dbReference type="GO" id="GO:0005634">
    <property type="term" value="C:nucleus"/>
    <property type="evidence" value="ECO:0007669"/>
    <property type="project" value="TreeGrafter"/>
</dbReference>
<dbReference type="InterPro" id="IPR001406">
    <property type="entry name" value="PsdUridine_synth_TruA"/>
</dbReference>
<evidence type="ECO:0000313" key="6">
    <source>
        <dbReference type="RefSeq" id="XP_030765069.1"/>
    </source>
</evidence>
<feature type="domain" description="Pseudouridine synthase I TruA alpha/beta" evidence="4">
    <location>
        <begin position="208"/>
        <end position="323"/>
    </location>
</feature>
<dbReference type="HAMAP" id="MF_00171">
    <property type="entry name" value="TruA"/>
    <property type="match status" value="1"/>
</dbReference>
<dbReference type="OrthoDB" id="25767at2759"/>
<evidence type="ECO:0000256" key="2">
    <source>
        <dbReference type="ARBA" id="ARBA00022694"/>
    </source>
</evidence>
<evidence type="ECO:0000256" key="1">
    <source>
        <dbReference type="ARBA" id="ARBA00009375"/>
    </source>
</evidence>
<sequence length="422" mass="49538">MDYNAKIKKQTKLLSSEELNRLSKEELIAKIQSLEAHNFQLQNVIAKSNSNHQRKQNSNSFDFTSCRYRHILLNFFYLGWNYQGFAVQEDTTNTIEYFLFEALIKTCLIKDRSSSNYNRCGRTDKGVSSFGQTISITVRSRLTKENEHELDKEINYCKVLNRVLPDFIQCISWALVPVQFSSRFDCISRLYRYYFVKGTLDIEAMRQASKCLIGSHDFRNFCKMDVGNGVVQFVRNILDFRIELLDNESSKINEYTIYVANIQGNAFLWHQIRYIMGILFLIGSKKENPDIINKLLDVKENPRKPDYHMANEVPLNLFRCGYENINWQYSKDNLKSVLETLRRIWVFKSIKVAMIEDIISNLMKQVDGSCELRCLSENLLNGVKTKKYVPVMKRQKCESLEDKIEHFSKRNRIELVSNENKK</sequence>
<dbReference type="Proteomes" id="UP000504635">
    <property type="component" value="Unplaced"/>
</dbReference>
<dbReference type="AlphaFoldDB" id="A0A6J2YP67"/>
<reference evidence="6 7" key="1">
    <citation type="submission" date="2025-04" db="UniProtKB">
        <authorList>
            <consortium name="RefSeq"/>
        </authorList>
    </citation>
    <scope>IDENTIFICATION</scope>
    <source>
        <tissue evidence="6 7">Gonads</tissue>
    </source>
</reference>